<dbReference type="RefSeq" id="WP_126021446.1">
    <property type="nucleotide sequence ID" value="NZ_RXFT01000003.1"/>
</dbReference>
<evidence type="ECO:0000313" key="2">
    <source>
        <dbReference type="Proteomes" id="UP000281118"/>
    </source>
</evidence>
<evidence type="ECO:0000313" key="1">
    <source>
        <dbReference type="EMBL" id="RUR67276.1"/>
    </source>
</evidence>
<comment type="caution">
    <text evidence="1">The sequence shown here is derived from an EMBL/GenBank/DDBJ whole genome shotgun (WGS) entry which is preliminary data.</text>
</comment>
<dbReference type="OrthoDB" id="8854618at2"/>
<proteinExistence type="predicted"/>
<dbReference type="Proteomes" id="UP000281118">
    <property type="component" value="Unassembled WGS sequence"/>
</dbReference>
<sequence>MAAILAAGQATACSYIVATQISFESGSADLDRSQIIKLSEWLNRSYAVFPTYTGAGVETGAFGAVPSEAKALAELRAANTVRALRALLRADLPVETHSQAYRSPKSPFGESNDFASIHLYPDVEGLTLLNCRPAQAPTPSVDAKASP</sequence>
<organism evidence="1 2">
    <name type="scientific">Variovorax guangxiensis</name>
    <dbReference type="NCBI Taxonomy" id="1775474"/>
    <lineage>
        <taxon>Bacteria</taxon>
        <taxon>Pseudomonadati</taxon>
        <taxon>Pseudomonadota</taxon>
        <taxon>Betaproteobacteria</taxon>
        <taxon>Burkholderiales</taxon>
        <taxon>Comamonadaceae</taxon>
        <taxon>Variovorax</taxon>
    </lineage>
</organism>
<protein>
    <submittedName>
        <fullName evidence="1">Uncharacterized protein</fullName>
    </submittedName>
</protein>
<dbReference type="AlphaFoldDB" id="A0A433MHF9"/>
<gene>
    <name evidence="1" type="ORF">EJP67_09390</name>
</gene>
<name>A0A433MHF9_9BURK</name>
<accession>A0A433MHF9</accession>
<dbReference type="EMBL" id="RXFT01000003">
    <property type="protein sequence ID" value="RUR67276.1"/>
    <property type="molecule type" value="Genomic_DNA"/>
</dbReference>
<reference evidence="1 2" key="1">
    <citation type="submission" date="2018-12" db="EMBL/GenBank/DDBJ databases">
        <title>The genome sequences of Variovorax guangxiensis DSM 27352.</title>
        <authorList>
            <person name="Gao J."/>
            <person name="Sun J."/>
        </authorList>
    </citation>
    <scope>NUCLEOTIDE SEQUENCE [LARGE SCALE GENOMIC DNA]</scope>
    <source>
        <strain evidence="1 2">DSM 27352</strain>
    </source>
</reference>